<dbReference type="AlphaFoldDB" id="A0A1Y6D6H7"/>
<evidence type="ECO:0000313" key="3">
    <source>
        <dbReference type="Proteomes" id="UP000192923"/>
    </source>
</evidence>
<proteinExistence type="predicted"/>
<gene>
    <name evidence="2" type="ORF">SAMN02949497_3527</name>
</gene>
<feature type="region of interest" description="Disordered" evidence="1">
    <location>
        <begin position="1"/>
        <end position="28"/>
    </location>
</feature>
<reference evidence="2 3" key="1">
    <citation type="submission" date="2016-12" db="EMBL/GenBank/DDBJ databases">
        <authorList>
            <person name="Song W.-J."/>
            <person name="Kurnit D.M."/>
        </authorList>
    </citation>
    <scope>NUCLEOTIDE SEQUENCE [LARGE SCALE GENOMIC DNA]</scope>
    <source>
        <strain evidence="2 3">175</strain>
    </source>
</reference>
<sequence length="67" mass="7306">MRDKQGGKTGWAGLYQPKDRPGAAVPSARERPDAVALARMDICQNCRLPKGMHVNGQCGKFPQRGAR</sequence>
<dbReference type="EMBL" id="FXAM01000001">
    <property type="protein sequence ID" value="SMF96142.1"/>
    <property type="molecule type" value="Genomic_DNA"/>
</dbReference>
<evidence type="ECO:0000313" key="2">
    <source>
        <dbReference type="EMBL" id="SMF96142.1"/>
    </source>
</evidence>
<evidence type="ECO:0000256" key="1">
    <source>
        <dbReference type="SAM" id="MobiDB-lite"/>
    </source>
</evidence>
<organism evidence="2 3">
    <name type="scientific">Methylomagnum ishizawai</name>
    <dbReference type="NCBI Taxonomy" id="1760988"/>
    <lineage>
        <taxon>Bacteria</taxon>
        <taxon>Pseudomonadati</taxon>
        <taxon>Pseudomonadota</taxon>
        <taxon>Gammaproteobacteria</taxon>
        <taxon>Methylococcales</taxon>
        <taxon>Methylococcaceae</taxon>
        <taxon>Methylomagnum</taxon>
    </lineage>
</organism>
<dbReference type="Proteomes" id="UP000192923">
    <property type="component" value="Unassembled WGS sequence"/>
</dbReference>
<dbReference type="STRING" id="1760988.SAMN02949497_3527"/>
<protein>
    <submittedName>
        <fullName evidence="2">Uncharacterized protein</fullName>
    </submittedName>
</protein>
<keyword evidence="3" id="KW-1185">Reference proteome</keyword>
<accession>A0A1Y6D6H7</accession>
<name>A0A1Y6D6H7_9GAMM</name>